<keyword evidence="3" id="KW-1185">Reference proteome</keyword>
<accession>A0A6J8CTM5</accession>
<dbReference type="SUPFAM" id="SSF81383">
    <property type="entry name" value="F-box domain"/>
    <property type="match status" value="1"/>
</dbReference>
<proteinExistence type="predicted"/>
<dbReference type="Proteomes" id="UP000507470">
    <property type="component" value="Unassembled WGS sequence"/>
</dbReference>
<evidence type="ECO:0000313" key="2">
    <source>
        <dbReference type="EMBL" id="CAC5398240.1"/>
    </source>
</evidence>
<dbReference type="InterPro" id="IPR036047">
    <property type="entry name" value="F-box-like_dom_sf"/>
</dbReference>
<feature type="domain" description="F-box" evidence="1">
    <location>
        <begin position="98"/>
        <end position="144"/>
    </location>
</feature>
<evidence type="ECO:0000259" key="1">
    <source>
        <dbReference type="PROSITE" id="PS50181"/>
    </source>
</evidence>
<gene>
    <name evidence="2" type="ORF">MCOR_32621</name>
</gene>
<dbReference type="SMART" id="SM00256">
    <property type="entry name" value="FBOX"/>
    <property type="match status" value="1"/>
</dbReference>
<protein>
    <submittedName>
        <fullName evidence="2">FBXO36</fullName>
    </submittedName>
</protein>
<dbReference type="InterPro" id="IPR001810">
    <property type="entry name" value="F-box_dom"/>
</dbReference>
<reference evidence="2 3" key="1">
    <citation type="submission" date="2020-06" db="EMBL/GenBank/DDBJ databases">
        <authorList>
            <person name="Li R."/>
            <person name="Bekaert M."/>
        </authorList>
    </citation>
    <scope>NUCLEOTIDE SEQUENCE [LARGE SCALE GENOMIC DNA]</scope>
    <source>
        <strain evidence="3">wild</strain>
    </source>
</reference>
<organism evidence="2 3">
    <name type="scientific">Mytilus coruscus</name>
    <name type="common">Sea mussel</name>
    <dbReference type="NCBI Taxonomy" id="42192"/>
    <lineage>
        <taxon>Eukaryota</taxon>
        <taxon>Metazoa</taxon>
        <taxon>Spiralia</taxon>
        <taxon>Lophotrochozoa</taxon>
        <taxon>Mollusca</taxon>
        <taxon>Bivalvia</taxon>
        <taxon>Autobranchia</taxon>
        <taxon>Pteriomorphia</taxon>
        <taxon>Mytilida</taxon>
        <taxon>Mytiloidea</taxon>
        <taxon>Mytilidae</taxon>
        <taxon>Mytilinae</taxon>
        <taxon>Mytilus</taxon>
    </lineage>
</organism>
<dbReference type="AlphaFoldDB" id="A0A6J8CTM5"/>
<dbReference type="Gene3D" id="1.20.1280.50">
    <property type="match status" value="1"/>
</dbReference>
<dbReference type="EMBL" id="CACVKT020005857">
    <property type="protein sequence ID" value="CAC5398240.1"/>
    <property type="molecule type" value="Genomic_DNA"/>
</dbReference>
<dbReference type="Pfam" id="PF12937">
    <property type="entry name" value="F-box-like"/>
    <property type="match status" value="1"/>
</dbReference>
<name>A0A6J8CTM5_MYTCO</name>
<sequence>MVDISPCWLNEHNALVDFGATANAPSKDFYHVFVTPKEIVLRLWKIVPPTRADSHTPPAEYRNSYKDFEFDDRCHSEIQRVAGEHTLDWLLAISRGHIDYLSRLPRDVLIKIILNLGLEDIGKLGRTSHQFKELCNSCDLWEQMYRLHTETAVTPELEDLAKEKGWKKLFFTNKLQLQLQLRRLKKHEMDHEPSKGHAFITE</sequence>
<dbReference type="PROSITE" id="PS50181">
    <property type="entry name" value="FBOX"/>
    <property type="match status" value="1"/>
</dbReference>
<evidence type="ECO:0000313" key="3">
    <source>
        <dbReference type="Proteomes" id="UP000507470"/>
    </source>
</evidence>
<dbReference type="OrthoDB" id="3219396at2759"/>